<dbReference type="InterPro" id="IPR003043">
    <property type="entry name" value="Uropor_MeTrfase_CS"/>
</dbReference>
<keyword evidence="5 10" id="KW-0808">Transferase</keyword>
<dbReference type="PROSITE" id="PS00840">
    <property type="entry name" value="SUMT_2"/>
    <property type="match status" value="1"/>
</dbReference>
<dbReference type="Gene3D" id="3.40.50.10090">
    <property type="match status" value="2"/>
</dbReference>
<dbReference type="EMBL" id="CP000975">
    <property type="protein sequence ID" value="ACD84240.1"/>
    <property type="molecule type" value="Genomic_DNA"/>
</dbReference>
<evidence type="ECO:0000256" key="7">
    <source>
        <dbReference type="ARBA" id="ARBA00023244"/>
    </source>
</evidence>
<dbReference type="GO" id="GO:0004852">
    <property type="term" value="F:uroporphyrinogen-III synthase activity"/>
    <property type="evidence" value="ECO:0007669"/>
    <property type="project" value="InterPro"/>
</dbReference>
<evidence type="ECO:0000256" key="8">
    <source>
        <dbReference type="ARBA" id="ARBA00025705"/>
    </source>
</evidence>
<dbReference type="InterPro" id="IPR035996">
    <property type="entry name" value="4pyrrol_Methylase_sf"/>
</dbReference>
<evidence type="ECO:0000256" key="2">
    <source>
        <dbReference type="ARBA" id="ARBA00012162"/>
    </source>
</evidence>
<evidence type="ECO:0000259" key="12">
    <source>
        <dbReference type="Pfam" id="PF02602"/>
    </source>
</evidence>
<dbReference type="SUPFAM" id="SSF69618">
    <property type="entry name" value="HemD-like"/>
    <property type="match status" value="1"/>
</dbReference>
<dbReference type="GO" id="GO:0009236">
    <property type="term" value="P:cobalamin biosynthetic process"/>
    <property type="evidence" value="ECO:0007669"/>
    <property type="project" value="UniProtKB-KW"/>
</dbReference>
<dbReference type="Pfam" id="PF02602">
    <property type="entry name" value="HEM4"/>
    <property type="match status" value="1"/>
</dbReference>
<dbReference type="GO" id="GO:0004851">
    <property type="term" value="F:uroporphyrin-III C-methyltransferase activity"/>
    <property type="evidence" value="ECO:0007669"/>
    <property type="project" value="UniProtKB-EC"/>
</dbReference>
<dbReference type="PANTHER" id="PTHR45790">
    <property type="entry name" value="SIROHEME SYNTHASE-RELATED"/>
    <property type="match status" value="1"/>
</dbReference>
<organism evidence="13 14">
    <name type="scientific">Methylacidiphilum infernorum (isolate V4)</name>
    <name type="common">Methylokorus infernorum (strain V4)</name>
    <dbReference type="NCBI Taxonomy" id="481448"/>
    <lineage>
        <taxon>Bacteria</taxon>
        <taxon>Pseudomonadati</taxon>
        <taxon>Verrucomicrobiota</taxon>
        <taxon>Methylacidiphilae</taxon>
        <taxon>Methylacidiphilales</taxon>
        <taxon>Methylacidiphilaceae</taxon>
        <taxon>Methylacidiphilum (ex Ratnadevi et al. 2023)</taxon>
    </lineage>
</organism>
<dbReference type="KEGG" id="min:Minf_2186"/>
<keyword evidence="4 10" id="KW-0489">Methyltransferase</keyword>
<dbReference type="Gene3D" id="3.30.950.10">
    <property type="entry name" value="Methyltransferase, Cobalt-precorrin-4 Transmethylase, Domain 2"/>
    <property type="match status" value="1"/>
</dbReference>
<protein>
    <recommendedName>
        <fullName evidence="2">uroporphyrinogen-III C-methyltransferase</fullName>
        <ecNumber evidence="2">2.1.1.107</ecNumber>
    </recommendedName>
</protein>
<keyword evidence="7" id="KW-0627">Porphyrin biosynthesis</keyword>
<dbReference type="Pfam" id="PF00590">
    <property type="entry name" value="TP_methylase"/>
    <property type="match status" value="1"/>
</dbReference>
<dbReference type="InterPro" id="IPR050161">
    <property type="entry name" value="Siro_Cobalamin_biosynth"/>
</dbReference>
<dbReference type="STRING" id="481448.Minf_2186"/>
<dbReference type="FunFam" id="3.40.1010.10:FF:000001">
    <property type="entry name" value="Siroheme synthase"/>
    <property type="match status" value="1"/>
</dbReference>
<dbReference type="RefSeq" id="WP_012464522.1">
    <property type="nucleotide sequence ID" value="NC_010794.1"/>
</dbReference>
<dbReference type="InterPro" id="IPR000878">
    <property type="entry name" value="4pyrrol_Mease"/>
</dbReference>
<keyword evidence="3" id="KW-0169">Cobalamin biosynthesis</keyword>
<feature type="domain" description="Tetrapyrrole methylase" evidence="11">
    <location>
        <begin position="10"/>
        <end position="222"/>
    </location>
</feature>
<evidence type="ECO:0000256" key="3">
    <source>
        <dbReference type="ARBA" id="ARBA00022573"/>
    </source>
</evidence>
<dbReference type="InterPro" id="IPR014777">
    <property type="entry name" value="4pyrrole_Mease_sub1"/>
</dbReference>
<sequence>MEIKEGSRGKVYLVGAGPGDPSLLTLKAKELIEKADILLYDYLCNPEILDWASDHCTKVYVGKMAGKAAYSQRDIEEMLIAKATEGQLVVRLKGGDPFLFGRGGEEAEALKRAGIDFEIVPGVSSALAVPAYAGIPLTHRNWASMLTIVTGHEDPQKGATSVDWEALAQVKGTKVILMGVERLASIARNLIERGMNPQTPVAVITWGTLPSQKVVTLSLEDIVQGRHPGFDPPAVIVMGEVVRLREELQWFEKKPLYGQRVVVTRTKEGSARIAKKLQELGAEVLEIPTIRIVPSSLGDEQIRRLKKIEAFYDWLLFTSPTGVEIFFGHYLRLTGDIRGLKGIKIGAIGLTTAQAIGRYHLAVEVIPEKFTSMDLARCFLGKNIEGERFLLPRSTMADEGIVKFLTSLGACVEQWALYDIQPETEDFRGGREKFQKEGADWILFASASSVKYWNRLNLSCHDTSLLPKVISIGPQTTRALQDLHQEVYRESKIHTIDGLIETLLEEIKRKKKKD</sequence>
<dbReference type="AlphaFoldDB" id="B3DZQ5"/>
<evidence type="ECO:0000256" key="5">
    <source>
        <dbReference type="ARBA" id="ARBA00022679"/>
    </source>
</evidence>
<name>B3DZQ5_METI4</name>
<dbReference type="InterPro" id="IPR006366">
    <property type="entry name" value="CobA/CysG_C"/>
</dbReference>
<dbReference type="GO" id="GO:0032259">
    <property type="term" value="P:methylation"/>
    <property type="evidence" value="ECO:0007669"/>
    <property type="project" value="UniProtKB-KW"/>
</dbReference>
<dbReference type="HOGENOM" id="CLU_011276_6_0_0"/>
<evidence type="ECO:0000313" key="14">
    <source>
        <dbReference type="Proteomes" id="UP000009149"/>
    </source>
</evidence>
<evidence type="ECO:0000256" key="9">
    <source>
        <dbReference type="ARBA" id="ARBA00060548"/>
    </source>
</evidence>
<feature type="domain" description="Tetrapyrrole biosynthesis uroporphyrinogen III synthase" evidence="12">
    <location>
        <begin position="272"/>
        <end position="501"/>
    </location>
</feature>
<dbReference type="FunFam" id="3.30.950.10:FF:000001">
    <property type="entry name" value="Siroheme synthase"/>
    <property type="match status" value="1"/>
</dbReference>
<dbReference type="PROSITE" id="PS00839">
    <property type="entry name" value="SUMT_1"/>
    <property type="match status" value="1"/>
</dbReference>
<evidence type="ECO:0000313" key="13">
    <source>
        <dbReference type="EMBL" id="ACD84240.1"/>
    </source>
</evidence>
<evidence type="ECO:0000256" key="1">
    <source>
        <dbReference type="ARBA" id="ARBA00005879"/>
    </source>
</evidence>
<proteinExistence type="inferred from homology"/>
<dbReference type="InterPro" id="IPR036108">
    <property type="entry name" value="4pyrrol_syn_uPrphyn_synt_sf"/>
</dbReference>
<keyword evidence="6" id="KW-0949">S-adenosyl-L-methionine</keyword>
<dbReference type="Gene3D" id="3.40.1010.10">
    <property type="entry name" value="Cobalt-precorrin-4 Transmethylase, Domain 1"/>
    <property type="match status" value="1"/>
</dbReference>
<evidence type="ECO:0000256" key="10">
    <source>
        <dbReference type="RuleBase" id="RU003960"/>
    </source>
</evidence>
<dbReference type="InterPro" id="IPR014776">
    <property type="entry name" value="4pyrrole_Mease_sub2"/>
</dbReference>
<evidence type="ECO:0000256" key="4">
    <source>
        <dbReference type="ARBA" id="ARBA00022603"/>
    </source>
</evidence>
<comment type="pathway">
    <text evidence="9">Cofactor biosynthesis; adenosylcobalamin biosynthesis; precorrin-2 from uroporphyrinogen III: step 1/1.</text>
</comment>
<dbReference type="Proteomes" id="UP000009149">
    <property type="component" value="Chromosome"/>
</dbReference>
<dbReference type="InterPro" id="IPR003754">
    <property type="entry name" value="4pyrrol_synth_uPrphyn_synth"/>
</dbReference>
<accession>B3DZQ5</accession>
<evidence type="ECO:0000259" key="11">
    <source>
        <dbReference type="Pfam" id="PF00590"/>
    </source>
</evidence>
<dbReference type="eggNOG" id="COG1587">
    <property type="taxonomic scope" value="Bacteria"/>
</dbReference>
<dbReference type="CDD" id="cd06578">
    <property type="entry name" value="HemD"/>
    <property type="match status" value="1"/>
</dbReference>
<evidence type="ECO:0000256" key="6">
    <source>
        <dbReference type="ARBA" id="ARBA00022691"/>
    </source>
</evidence>
<dbReference type="NCBIfam" id="NF004790">
    <property type="entry name" value="PRK06136.1"/>
    <property type="match status" value="1"/>
</dbReference>
<dbReference type="SUPFAM" id="SSF53790">
    <property type="entry name" value="Tetrapyrrole methylase"/>
    <property type="match status" value="1"/>
</dbReference>
<dbReference type="NCBIfam" id="TIGR01469">
    <property type="entry name" value="cobA_cysG_Cterm"/>
    <property type="match status" value="1"/>
</dbReference>
<reference evidence="13 14" key="1">
    <citation type="journal article" date="2008" name="Biol. Direct">
        <title>Complete genome sequence of the extremely acidophilic methanotroph isolate V4, Methylacidiphilum infernorum, a representative of the bacterial phylum Verrucomicrobia.</title>
        <authorList>
            <person name="Hou S."/>
            <person name="Makarova K.S."/>
            <person name="Saw J.H."/>
            <person name="Senin P."/>
            <person name="Ly B.V."/>
            <person name="Zhou Z."/>
            <person name="Ren Y."/>
            <person name="Wang J."/>
            <person name="Galperin M.Y."/>
            <person name="Omelchenko M.V."/>
            <person name="Wolf Y.I."/>
            <person name="Yutin N."/>
            <person name="Koonin E.V."/>
            <person name="Stott M.B."/>
            <person name="Mountain B.W."/>
            <person name="Crowe M.A."/>
            <person name="Smirnova A.V."/>
            <person name="Dunfield P.F."/>
            <person name="Feng L."/>
            <person name="Wang L."/>
            <person name="Alam M."/>
        </authorList>
    </citation>
    <scope>NUCLEOTIDE SEQUENCE [LARGE SCALE GENOMIC DNA]</scope>
    <source>
        <strain evidence="14">Isolate V4</strain>
    </source>
</reference>
<gene>
    <name evidence="13" type="primary">cysG</name>
    <name evidence="13" type="ordered locus">Minf_2186</name>
</gene>
<dbReference type="eggNOG" id="COG0007">
    <property type="taxonomic scope" value="Bacteria"/>
</dbReference>
<dbReference type="PANTHER" id="PTHR45790:SF3">
    <property type="entry name" value="S-ADENOSYL-L-METHIONINE-DEPENDENT UROPORPHYRINOGEN III METHYLTRANSFERASE, CHLOROPLASTIC"/>
    <property type="match status" value="1"/>
</dbReference>
<dbReference type="GO" id="GO:0019354">
    <property type="term" value="P:siroheme biosynthetic process"/>
    <property type="evidence" value="ECO:0007669"/>
    <property type="project" value="InterPro"/>
</dbReference>
<dbReference type="CDD" id="cd11642">
    <property type="entry name" value="SUMT"/>
    <property type="match status" value="1"/>
</dbReference>
<comment type="pathway">
    <text evidence="8">Porphyrin-containing compound metabolism; siroheme biosynthesis; precorrin-2 from uroporphyrinogen III: step 1/1.</text>
</comment>
<comment type="similarity">
    <text evidence="1 10">Belongs to the precorrin methyltransferase family.</text>
</comment>
<dbReference type="EC" id="2.1.1.107" evidence="2"/>